<evidence type="ECO:0000313" key="3">
    <source>
        <dbReference type="Proteomes" id="UP000002357"/>
    </source>
</evidence>
<reference evidence="2 3" key="1">
    <citation type="journal article" date="2010" name="Genome Biol. Evol.">
        <title>The sequence of a 1.8-mb bacterial linear plasmid reveals a rich evolutionary reservoir of secondary metabolic pathways.</title>
        <authorList>
            <person name="Medema M.H."/>
            <person name="Trefzer A."/>
            <person name="Kovalchuk A."/>
            <person name="van den Berg M."/>
            <person name="Mueller U."/>
            <person name="Heijne W."/>
            <person name="Wu L."/>
            <person name="Alam M.T."/>
            <person name="Ronning C.M."/>
            <person name="Nierman W.C."/>
            <person name="Bovenberg R.A.L."/>
            <person name="Breitling R."/>
            <person name="Takano E."/>
        </authorList>
    </citation>
    <scope>NUCLEOTIDE SEQUENCE [LARGE SCALE GENOMIC DNA]</scope>
    <source>
        <strain evidence="3">ATCC 27064 / DSM 738 / JCM 4710 / NBRC 13307 / NCIMB 12785 / NRRL 3585 / VKM Ac-602</strain>
    </source>
</reference>
<feature type="compositionally biased region" description="Low complexity" evidence="1">
    <location>
        <begin position="11"/>
        <end position="20"/>
    </location>
</feature>
<gene>
    <name evidence="2" type="ORF">SCLAV_0100</name>
</gene>
<accession>B5H0R5</accession>
<evidence type="ECO:0000313" key="2">
    <source>
        <dbReference type="EMBL" id="EFG05176.1"/>
    </source>
</evidence>
<dbReference type="Proteomes" id="UP000002357">
    <property type="component" value="Chromosome"/>
</dbReference>
<name>B5H0R5_STRCL</name>
<protein>
    <submittedName>
        <fullName evidence="2">Uncharacterized protein</fullName>
    </submittedName>
</protein>
<organism evidence="2 3">
    <name type="scientific">Streptomyces clavuligerus</name>
    <dbReference type="NCBI Taxonomy" id="1901"/>
    <lineage>
        <taxon>Bacteria</taxon>
        <taxon>Bacillati</taxon>
        <taxon>Actinomycetota</taxon>
        <taxon>Actinomycetes</taxon>
        <taxon>Kitasatosporales</taxon>
        <taxon>Streptomycetaceae</taxon>
        <taxon>Streptomyces</taxon>
    </lineage>
</organism>
<dbReference type="AlphaFoldDB" id="B5H0R5"/>
<evidence type="ECO:0000256" key="1">
    <source>
        <dbReference type="SAM" id="MobiDB-lite"/>
    </source>
</evidence>
<dbReference type="EMBL" id="CM000913">
    <property type="protein sequence ID" value="EFG05176.1"/>
    <property type="molecule type" value="Genomic_DNA"/>
</dbReference>
<keyword evidence="3" id="KW-1185">Reference proteome</keyword>
<proteinExistence type="predicted"/>
<feature type="region of interest" description="Disordered" evidence="1">
    <location>
        <begin position="1"/>
        <end position="42"/>
    </location>
</feature>
<sequence length="87" mass="9385">MLPHPVRMIKGARPGCADGPGPAPGRLDSAPRRSRSAAEGRIRWGRVLRGRRGPVGTGRGQHPRWVRSMAASGRSPRYSTHAFLAHG</sequence>